<proteinExistence type="predicted"/>
<keyword evidence="2" id="KW-1185">Reference proteome</keyword>
<dbReference type="EMBL" id="SEWG01000001">
    <property type="protein sequence ID" value="RYU92287.1"/>
    <property type="molecule type" value="Genomic_DNA"/>
</dbReference>
<accession>A0A4Q5LS47</accession>
<gene>
    <name evidence="1" type="ORF">EWM62_02290</name>
</gene>
<dbReference type="OrthoDB" id="799945at2"/>
<dbReference type="RefSeq" id="WP_129875015.1">
    <property type="nucleotide sequence ID" value="NZ_SEWG01000001.1"/>
</dbReference>
<evidence type="ECO:0000313" key="2">
    <source>
        <dbReference type="Proteomes" id="UP000293331"/>
    </source>
</evidence>
<comment type="caution">
    <text evidence="1">The sequence shown here is derived from an EMBL/GenBank/DDBJ whole genome shotgun (WGS) entry which is preliminary data.</text>
</comment>
<organism evidence="1 2">
    <name type="scientific">Mucilaginibacter terrigena</name>
    <dbReference type="NCBI Taxonomy" id="2492395"/>
    <lineage>
        <taxon>Bacteria</taxon>
        <taxon>Pseudomonadati</taxon>
        <taxon>Bacteroidota</taxon>
        <taxon>Sphingobacteriia</taxon>
        <taxon>Sphingobacteriales</taxon>
        <taxon>Sphingobacteriaceae</taxon>
        <taxon>Mucilaginibacter</taxon>
    </lineage>
</organism>
<protein>
    <submittedName>
        <fullName evidence="1">Uncharacterized protein</fullName>
    </submittedName>
</protein>
<dbReference type="Proteomes" id="UP000293331">
    <property type="component" value="Unassembled WGS sequence"/>
</dbReference>
<name>A0A4Q5LS47_9SPHI</name>
<dbReference type="AlphaFoldDB" id="A0A4Q5LS47"/>
<reference evidence="1 2" key="1">
    <citation type="submission" date="2019-02" db="EMBL/GenBank/DDBJ databases">
        <title>Bacterial novel species Mucilaginibacter sp. 17JY9-4 isolated from soil.</title>
        <authorList>
            <person name="Jung H.-Y."/>
        </authorList>
    </citation>
    <scope>NUCLEOTIDE SEQUENCE [LARGE SCALE GENOMIC DNA]</scope>
    <source>
        <strain evidence="1 2">17JY9-4</strain>
    </source>
</reference>
<evidence type="ECO:0000313" key="1">
    <source>
        <dbReference type="EMBL" id="RYU92287.1"/>
    </source>
</evidence>
<sequence length="74" mass="8049">MEQQLEAVLTGSDSPVNGIVTQATNGIYEFNSLDGSLQLTIARNEHGRWERIAGSEPYLSGWVDELAEQVGVSL</sequence>